<protein>
    <submittedName>
        <fullName evidence="2">Uncharacterized protein</fullName>
    </submittedName>
</protein>
<reference evidence="2 3" key="1">
    <citation type="journal article" date="2019" name="Commun. Biol.">
        <title>The bagworm genome reveals a unique fibroin gene that provides high tensile strength.</title>
        <authorList>
            <person name="Kono N."/>
            <person name="Nakamura H."/>
            <person name="Ohtoshi R."/>
            <person name="Tomita M."/>
            <person name="Numata K."/>
            <person name="Arakawa K."/>
        </authorList>
    </citation>
    <scope>NUCLEOTIDE SEQUENCE [LARGE SCALE GENOMIC DNA]</scope>
</reference>
<gene>
    <name evidence="2" type="ORF">EVAR_29824_1</name>
</gene>
<keyword evidence="3" id="KW-1185">Reference proteome</keyword>
<accession>A0A4C1VWL6</accession>
<dbReference type="EMBL" id="BGZK01000414">
    <property type="protein sequence ID" value="GBP42227.1"/>
    <property type="molecule type" value="Genomic_DNA"/>
</dbReference>
<name>A0A4C1VWL6_EUMVA</name>
<dbReference type="OrthoDB" id="7471071at2759"/>
<sequence length="107" mass="12239">MLSSLGWGTPMPTFTFRMHSKSSISDRRRPCSVRSTRPVVFAKTCTCLCACSFEYTISSVKYRQEHAKLVYFNPKYLANVTLFTARQRRGGSLSHERNNDLRVPNGQ</sequence>
<comment type="caution">
    <text evidence="2">The sequence shown here is derived from an EMBL/GenBank/DDBJ whole genome shotgun (WGS) entry which is preliminary data.</text>
</comment>
<dbReference type="Proteomes" id="UP000299102">
    <property type="component" value="Unassembled WGS sequence"/>
</dbReference>
<proteinExistence type="predicted"/>
<dbReference type="AlphaFoldDB" id="A0A4C1VWL6"/>
<feature type="region of interest" description="Disordered" evidence="1">
    <location>
        <begin position="88"/>
        <end position="107"/>
    </location>
</feature>
<evidence type="ECO:0000256" key="1">
    <source>
        <dbReference type="SAM" id="MobiDB-lite"/>
    </source>
</evidence>
<evidence type="ECO:0000313" key="3">
    <source>
        <dbReference type="Proteomes" id="UP000299102"/>
    </source>
</evidence>
<organism evidence="2 3">
    <name type="scientific">Eumeta variegata</name>
    <name type="common">Bagworm moth</name>
    <name type="synonym">Eumeta japonica</name>
    <dbReference type="NCBI Taxonomy" id="151549"/>
    <lineage>
        <taxon>Eukaryota</taxon>
        <taxon>Metazoa</taxon>
        <taxon>Ecdysozoa</taxon>
        <taxon>Arthropoda</taxon>
        <taxon>Hexapoda</taxon>
        <taxon>Insecta</taxon>
        <taxon>Pterygota</taxon>
        <taxon>Neoptera</taxon>
        <taxon>Endopterygota</taxon>
        <taxon>Lepidoptera</taxon>
        <taxon>Glossata</taxon>
        <taxon>Ditrysia</taxon>
        <taxon>Tineoidea</taxon>
        <taxon>Psychidae</taxon>
        <taxon>Oiketicinae</taxon>
        <taxon>Eumeta</taxon>
    </lineage>
</organism>
<evidence type="ECO:0000313" key="2">
    <source>
        <dbReference type="EMBL" id="GBP42227.1"/>
    </source>
</evidence>